<dbReference type="NCBIfam" id="TIGR01549">
    <property type="entry name" value="HAD-SF-IA-v1"/>
    <property type="match status" value="1"/>
</dbReference>
<dbReference type="PANTHER" id="PTHR43434">
    <property type="entry name" value="PHOSPHOGLYCOLATE PHOSPHATASE"/>
    <property type="match status" value="1"/>
</dbReference>
<proteinExistence type="inferred from homology"/>
<dbReference type="PANTHER" id="PTHR43434:SF1">
    <property type="entry name" value="PHOSPHOGLYCOLATE PHOSPHATASE"/>
    <property type="match status" value="1"/>
</dbReference>
<dbReference type="OrthoDB" id="27736at2157"/>
<dbReference type="InterPro" id="IPR050155">
    <property type="entry name" value="HAD-like_hydrolase_sf"/>
</dbReference>
<dbReference type="InterPro" id="IPR023198">
    <property type="entry name" value="PGP-like_dom2"/>
</dbReference>
<comment type="caution">
    <text evidence="2">The sequence shown here is derived from an EMBL/GenBank/DDBJ whole genome shotgun (WGS) entry which is preliminary data.</text>
</comment>
<accession>A0A482Y904</accession>
<organism evidence="2 3">
    <name type="scientific">Natrinema hispanicum</name>
    <dbReference type="NCBI Taxonomy" id="392421"/>
    <lineage>
        <taxon>Archaea</taxon>
        <taxon>Methanobacteriati</taxon>
        <taxon>Methanobacteriota</taxon>
        <taxon>Stenosarchaea group</taxon>
        <taxon>Halobacteria</taxon>
        <taxon>Halobacteriales</taxon>
        <taxon>Natrialbaceae</taxon>
        <taxon>Natrinema</taxon>
    </lineage>
</organism>
<keyword evidence="2" id="KW-0378">Hydrolase</keyword>
<gene>
    <name evidence="2" type="ORF">BDK88_2489</name>
</gene>
<dbReference type="SFLD" id="SFLDS00003">
    <property type="entry name" value="Haloacid_Dehalogenase"/>
    <property type="match status" value="1"/>
</dbReference>
<dbReference type="SFLD" id="SFLDG01129">
    <property type="entry name" value="C1.5:_HAD__Beta-PGM__Phosphata"/>
    <property type="match status" value="1"/>
</dbReference>
<dbReference type="SUPFAM" id="SSF56784">
    <property type="entry name" value="HAD-like"/>
    <property type="match status" value="1"/>
</dbReference>
<dbReference type="AlphaFoldDB" id="A0A482Y904"/>
<dbReference type="GO" id="GO:0006281">
    <property type="term" value="P:DNA repair"/>
    <property type="evidence" value="ECO:0007669"/>
    <property type="project" value="TreeGrafter"/>
</dbReference>
<sequence>MSGCESTDGWEAVFWDIGGVILALDSVQRAHAEFVARLLEHHGIETTLEAAIDTWQTTVGEYFRERDGTEFRAAREAYHRGIEAIVGEEVPRDEWHPHVDDVIRSSLEPVSGAPETIARLADRDVHVGVVSDIDDAEGRAILEGFGVCKHLDSMTTSEEVGRTKPDPAIFETALEKADAEPGRSLMIGDRYTHDVKGAAEVGMCGVAFGADDGPAVSYRIDTPEEVLEILDGEQPDTA</sequence>
<dbReference type="GO" id="GO:0005829">
    <property type="term" value="C:cytosol"/>
    <property type="evidence" value="ECO:0007669"/>
    <property type="project" value="TreeGrafter"/>
</dbReference>
<comment type="similarity">
    <text evidence="1">Belongs to the HAD-like hydrolase superfamily.</text>
</comment>
<dbReference type="GO" id="GO:0008967">
    <property type="term" value="F:phosphoglycolate phosphatase activity"/>
    <property type="evidence" value="ECO:0007669"/>
    <property type="project" value="TreeGrafter"/>
</dbReference>
<evidence type="ECO:0000256" key="1">
    <source>
        <dbReference type="ARBA" id="ARBA00007958"/>
    </source>
</evidence>
<name>A0A482Y904_9EURY</name>
<dbReference type="Proteomes" id="UP000291097">
    <property type="component" value="Unassembled WGS sequence"/>
</dbReference>
<dbReference type="InterPro" id="IPR006439">
    <property type="entry name" value="HAD-SF_hydro_IA"/>
</dbReference>
<dbReference type="Gene3D" id="1.10.150.240">
    <property type="entry name" value="Putative phosphatase, domain 2"/>
    <property type="match status" value="1"/>
</dbReference>
<evidence type="ECO:0000313" key="3">
    <source>
        <dbReference type="Proteomes" id="UP000291097"/>
    </source>
</evidence>
<protein>
    <submittedName>
        <fullName evidence="2">Putative hydrolase of the HAD superfamily</fullName>
    </submittedName>
</protein>
<dbReference type="RefSeq" id="WP_130500587.1">
    <property type="nucleotide sequence ID" value="NZ_SHMP01000004.1"/>
</dbReference>
<dbReference type="EMBL" id="SHMP01000004">
    <property type="protein sequence ID" value="RZV11244.1"/>
    <property type="molecule type" value="Genomic_DNA"/>
</dbReference>
<evidence type="ECO:0000313" key="2">
    <source>
        <dbReference type="EMBL" id="RZV11244.1"/>
    </source>
</evidence>
<dbReference type="InterPro" id="IPR023214">
    <property type="entry name" value="HAD_sf"/>
</dbReference>
<reference evidence="2 3" key="1">
    <citation type="submission" date="2019-02" db="EMBL/GenBank/DDBJ databases">
        <title>Genomic Encyclopedia of Archaeal and Bacterial Type Strains, Phase II (KMG-II): from individual species to whole genera.</title>
        <authorList>
            <person name="Goeker M."/>
        </authorList>
    </citation>
    <scope>NUCLEOTIDE SEQUENCE [LARGE SCALE GENOMIC DNA]</scope>
    <source>
        <strain evidence="2 3">DSM 18328</strain>
    </source>
</reference>
<dbReference type="Gene3D" id="3.40.50.1000">
    <property type="entry name" value="HAD superfamily/HAD-like"/>
    <property type="match status" value="1"/>
</dbReference>
<dbReference type="InterPro" id="IPR036412">
    <property type="entry name" value="HAD-like_sf"/>
</dbReference>
<dbReference type="Pfam" id="PF00702">
    <property type="entry name" value="Hydrolase"/>
    <property type="match status" value="1"/>
</dbReference>